<dbReference type="AlphaFoldDB" id="A0AAU9WA13"/>
<keyword evidence="1" id="KW-0233">DNA recombination</keyword>
<proteinExistence type="predicted"/>
<dbReference type="PANTHER" id="PTHR35617">
    <property type="entry name" value="PHAGE_INTEGRASE DOMAIN-CONTAINING PROTEIN"/>
    <property type="match status" value="1"/>
</dbReference>
<dbReference type="GO" id="GO:0006310">
    <property type="term" value="P:DNA recombination"/>
    <property type="evidence" value="ECO:0007669"/>
    <property type="project" value="UniProtKB-KW"/>
</dbReference>
<name>A0AAU9WA13_9CNID</name>
<dbReference type="SUPFAM" id="SSF56349">
    <property type="entry name" value="DNA breaking-rejoining enzymes"/>
    <property type="match status" value="1"/>
</dbReference>
<sequence length="309" mass="34733">MTSSFPGVIYGALHYRVLDMEKTCALKQNKRNFDRPMTLSSEAKSDIQWWIDSISVAYNPVNHGDPDIIMTTDASLSGWGACLDGMTTGGRWNPDEATHDINYLEMLAVLFALQSFSDKEDQDTLSNRTASGNTSTSQEARTSCLPLVGDLLSDQGISKEASELILKSWRTGTQKQYRTYLKRWKLFLLQGKLIPFVYIKQTSEVRKGADQLWLSYQKPHNPAGKDTVSRWIKEFLKQSGIDMSSYGAHSARAAFSSAARSSPNIPLQTVMNATGWARESTFRKFYDKPADSESQNFGEQLLLHCDEKQ</sequence>
<evidence type="ECO:0008006" key="4">
    <source>
        <dbReference type="Google" id="ProtNLM"/>
    </source>
</evidence>
<organism evidence="2 3">
    <name type="scientific">Pocillopora meandrina</name>
    <dbReference type="NCBI Taxonomy" id="46732"/>
    <lineage>
        <taxon>Eukaryota</taxon>
        <taxon>Metazoa</taxon>
        <taxon>Cnidaria</taxon>
        <taxon>Anthozoa</taxon>
        <taxon>Hexacorallia</taxon>
        <taxon>Scleractinia</taxon>
        <taxon>Astrocoeniina</taxon>
        <taxon>Pocilloporidae</taxon>
        <taxon>Pocillopora</taxon>
    </lineage>
</organism>
<gene>
    <name evidence="2" type="ORF">PMEA_00001900</name>
</gene>
<reference evidence="2 3" key="1">
    <citation type="submission" date="2022-05" db="EMBL/GenBank/DDBJ databases">
        <authorList>
            <consortium name="Genoscope - CEA"/>
            <person name="William W."/>
        </authorList>
    </citation>
    <scope>NUCLEOTIDE SEQUENCE [LARGE SCALE GENOMIC DNA]</scope>
</reference>
<dbReference type="EMBL" id="CALNXJ010000010">
    <property type="protein sequence ID" value="CAH3107183.1"/>
    <property type="molecule type" value="Genomic_DNA"/>
</dbReference>
<dbReference type="PANTHER" id="PTHR35617:SF3">
    <property type="entry name" value="CORE-BINDING (CB) DOMAIN-CONTAINING PROTEIN"/>
    <property type="match status" value="1"/>
</dbReference>
<evidence type="ECO:0000313" key="2">
    <source>
        <dbReference type="EMBL" id="CAH3107183.1"/>
    </source>
</evidence>
<evidence type="ECO:0000313" key="3">
    <source>
        <dbReference type="Proteomes" id="UP001159428"/>
    </source>
</evidence>
<keyword evidence="3" id="KW-1185">Reference proteome</keyword>
<dbReference type="InterPro" id="IPR013762">
    <property type="entry name" value="Integrase-like_cat_sf"/>
</dbReference>
<dbReference type="InterPro" id="IPR011010">
    <property type="entry name" value="DNA_brk_join_enz"/>
</dbReference>
<protein>
    <recommendedName>
        <fullName evidence="4">Tyr recombinase domain-containing protein</fullName>
    </recommendedName>
</protein>
<dbReference type="Gene3D" id="1.10.443.10">
    <property type="entry name" value="Intergrase catalytic core"/>
    <property type="match status" value="1"/>
</dbReference>
<evidence type="ECO:0000256" key="1">
    <source>
        <dbReference type="ARBA" id="ARBA00023172"/>
    </source>
</evidence>
<dbReference type="Proteomes" id="UP001159428">
    <property type="component" value="Unassembled WGS sequence"/>
</dbReference>
<dbReference type="CDD" id="cd09275">
    <property type="entry name" value="RNase_HI_RT_DIRS1"/>
    <property type="match status" value="1"/>
</dbReference>
<dbReference type="GO" id="GO:0003677">
    <property type="term" value="F:DNA binding"/>
    <property type="evidence" value="ECO:0007669"/>
    <property type="project" value="InterPro"/>
</dbReference>
<comment type="caution">
    <text evidence="2">The sequence shown here is derived from an EMBL/GenBank/DDBJ whole genome shotgun (WGS) entry which is preliminary data.</text>
</comment>
<accession>A0AAU9WA13</accession>
<dbReference type="GO" id="GO:0015074">
    <property type="term" value="P:DNA integration"/>
    <property type="evidence" value="ECO:0007669"/>
    <property type="project" value="InterPro"/>
</dbReference>